<feature type="transmembrane region" description="Helical" evidence="1">
    <location>
        <begin position="27"/>
        <end position="48"/>
    </location>
</feature>
<proteinExistence type="predicted"/>
<accession>A0ABV5P5L4</accession>
<feature type="transmembrane region" description="Helical" evidence="1">
    <location>
        <begin position="150"/>
        <end position="171"/>
    </location>
</feature>
<feature type="transmembrane region" description="Helical" evidence="1">
    <location>
        <begin position="68"/>
        <end position="88"/>
    </location>
</feature>
<dbReference type="RefSeq" id="WP_345220050.1">
    <property type="nucleotide sequence ID" value="NZ_BAAAXE010000005.1"/>
</dbReference>
<feature type="transmembrane region" description="Helical" evidence="1">
    <location>
        <begin position="223"/>
        <end position="242"/>
    </location>
</feature>
<feature type="transmembrane region" description="Helical" evidence="1">
    <location>
        <begin position="178"/>
        <end position="203"/>
    </location>
</feature>
<reference evidence="2 3" key="1">
    <citation type="submission" date="2024-09" db="EMBL/GenBank/DDBJ databases">
        <authorList>
            <person name="Sun Q."/>
            <person name="Mori K."/>
        </authorList>
    </citation>
    <scope>NUCLEOTIDE SEQUENCE [LARGE SCALE GENOMIC DNA]</scope>
    <source>
        <strain evidence="2 3">JCM 4362</strain>
    </source>
</reference>
<feature type="transmembrane region" description="Helical" evidence="1">
    <location>
        <begin position="109"/>
        <end position="130"/>
    </location>
</feature>
<evidence type="ECO:0000313" key="2">
    <source>
        <dbReference type="EMBL" id="MFB9518429.1"/>
    </source>
</evidence>
<evidence type="ECO:0000313" key="3">
    <source>
        <dbReference type="Proteomes" id="UP001589718"/>
    </source>
</evidence>
<name>A0ABV5P5L4_STRCM</name>
<sequence>MTGTPRVVPLAQAAGAEWAKLWSVRTAAACLLAGLVLTGVFTFYYGSIARINDHPLQPLGNAPVSSLALGQFALLILAAATVTSEYATGSARASLLWVPVRARLHLAKSAVAAAVALAAGIVFGVVGLAVAWQPFGGRATFDAAQSAGQVLAMGVYCALLAVLAVGVAFALRTAAAAMSVLVVLVAGLPVLCTGLGGPFLLAVNDLLPQTAGTYFMRGGGTPYPAPVGLLIVAGWAAAAHLAGRTVLRRRDA</sequence>
<dbReference type="EMBL" id="JBHMCR010000001">
    <property type="protein sequence ID" value="MFB9518429.1"/>
    <property type="molecule type" value="Genomic_DNA"/>
</dbReference>
<dbReference type="Proteomes" id="UP001589718">
    <property type="component" value="Unassembled WGS sequence"/>
</dbReference>
<keyword evidence="1" id="KW-0812">Transmembrane</keyword>
<comment type="caution">
    <text evidence="2">The sequence shown here is derived from an EMBL/GenBank/DDBJ whole genome shotgun (WGS) entry which is preliminary data.</text>
</comment>
<protein>
    <submittedName>
        <fullName evidence="2">ABC transporter permease</fullName>
    </submittedName>
</protein>
<keyword evidence="3" id="KW-1185">Reference proteome</keyword>
<keyword evidence="1" id="KW-0472">Membrane</keyword>
<organism evidence="2 3">
    <name type="scientific">Streptomyces cremeus</name>
    <dbReference type="NCBI Taxonomy" id="66881"/>
    <lineage>
        <taxon>Bacteria</taxon>
        <taxon>Bacillati</taxon>
        <taxon>Actinomycetota</taxon>
        <taxon>Actinomycetes</taxon>
        <taxon>Kitasatosporales</taxon>
        <taxon>Streptomycetaceae</taxon>
        <taxon>Streptomyces</taxon>
    </lineage>
</organism>
<keyword evidence="1" id="KW-1133">Transmembrane helix</keyword>
<evidence type="ECO:0000256" key="1">
    <source>
        <dbReference type="SAM" id="Phobius"/>
    </source>
</evidence>
<gene>
    <name evidence="2" type="ORF">ACFFTU_00410</name>
</gene>